<name>A0A812UMU5_9DINO</name>
<dbReference type="AlphaFoldDB" id="A0A812UMU5"/>
<dbReference type="SUPFAM" id="SSF54236">
    <property type="entry name" value="Ubiquitin-like"/>
    <property type="match status" value="4"/>
</dbReference>
<dbReference type="Gene3D" id="3.10.20.90">
    <property type="entry name" value="Phosphatidylinositol 3-kinase Catalytic Subunit, Chain A, domain 1"/>
    <property type="match status" value="5"/>
</dbReference>
<dbReference type="EMBL" id="CAJNDS010002723">
    <property type="protein sequence ID" value="CAE7573398.1"/>
    <property type="molecule type" value="Genomic_DNA"/>
</dbReference>
<feature type="compositionally biased region" description="Low complexity" evidence="1">
    <location>
        <begin position="1014"/>
        <end position="1026"/>
    </location>
</feature>
<feature type="compositionally biased region" description="Basic residues" evidence="1">
    <location>
        <begin position="888"/>
        <end position="907"/>
    </location>
</feature>
<protein>
    <submittedName>
        <fullName evidence="2">SUMO2 protein</fullName>
    </submittedName>
</protein>
<dbReference type="Proteomes" id="UP000604046">
    <property type="component" value="Unassembled WGS sequence"/>
</dbReference>
<dbReference type="InterPro" id="IPR029071">
    <property type="entry name" value="Ubiquitin-like_domsf"/>
</dbReference>
<feature type="compositionally biased region" description="Polar residues" evidence="1">
    <location>
        <begin position="938"/>
        <end position="951"/>
    </location>
</feature>
<feature type="compositionally biased region" description="Low complexity" evidence="1">
    <location>
        <begin position="873"/>
        <end position="887"/>
    </location>
</feature>
<evidence type="ECO:0000256" key="1">
    <source>
        <dbReference type="SAM" id="MobiDB-lite"/>
    </source>
</evidence>
<reference evidence="2" key="1">
    <citation type="submission" date="2021-02" db="EMBL/GenBank/DDBJ databases">
        <authorList>
            <person name="Dougan E. K."/>
            <person name="Rhodes N."/>
            <person name="Thang M."/>
            <person name="Chan C."/>
        </authorList>
    </citation>
    <scope>NUCLEOTIDE SEQUENCE</scope>
</reference>
<gene>
    <name evidence="2" type="primary">SUMO2</name>
    <name evidence="2" type="ORF">SNAT2548_LOCUS32688</name>
</gene>
<evidence type="ECO:0000313" key="2">
    <source>
        <dbReference type="EMBL" id="CAE7573398.1"/>
    </source>
</evidence>
<evidence type="ECO:0000313" key="3">
    <source>
        <dbReference type="Proteomes" id="UP000604046"/>
    </source>
</evidence>
<feature type="region of interest" description="Disordered" evidence="1">
    <location>
        <begin position="871"/>
        <end position="967"/>
    </location>
</feature>
<accession>A0A812UMU5</accession>
<dbReference type="OrthoDB" id="442921at2759"/>
<sequence>MWRYSRPPRRMSTPLMKMMQAWCEHNQIPVDEADFLLGAVLLKPEDTLSSLGCLVDDEIVLRAARVLAPSSADCTGWRALTQVPREQGGEGGAAGETMPTSAPANVAPPQAHADRAALLLVVTGIGPDRRGVAPSLRIAPLHAVGNGIILTLRKKRGPVCGFGNLDTFGARNEEGTALATRAARDIQNGLRNGCRLVIKLPRVVRKGLASLLCAFSDAFQIVFETGSWSRQGHNSMTERERHSPVTFARCGDLSSHLGEKYCKFPLVEEVEEIALVVRVATPLGKMMKATVYCFDPVIFKAWCDHHQVPSDEAAFLLDERLLNAEVPHDQVEELMGAQAPKKAPKRGDANTTNSEAVACMKVCLRVEAEGADGINELRFNLSPQLSMGPRPLSALVSARRQSTPLAKMMAAWCQHHQLPQEEVAFLLGERVLRAEDTLLSLGCKADAVVKAAGHRKLQRPPQQSLQLLPRLSRRHQQQLHQLLSLMVQKRKYQQLPRDANTTVAVGNSEAVACMKVCLRVEAEGADGINELRFNLRQSTPLAKMMAAWCQHHQLPQEEVAFLLGERVLRAEDTLLSLGCKADAVVKAVPRDQAPQAPEAATAEPAAVATALPAASAAAAPAAVPNGAEAEVSAAAASPEAGDANTTVAVGNSEAAIAEEKVCLRVEAEGADGINELRFNLRQSTPLAKMMAAWCQHHQLPQEEVAFLLGERVLRAEDTLLSLGCKADAVVKAVPRDQAPQAPEAATAEPAAVATALPAASAAAAPAAVPNGAEAEVSAAAASPEASAKVSVKVQAEGADGLNELCFSVRVATPLGKMMKAWCDHHQVPSDEAAFLLDERLLNAEDTLESLGCGTDGVVFRAVPHDQVEELMGAQAPKKAPKRGPQAKAKPKAKAKTKAAPKGTRKRRRADEEDSVERTPCTESPEAAKAANVRRSQRLQESPVQVSSTTLVQYPPEVQRPKSRQGLPAAELANRMSFREYLAYDREQERQRNQARLNRQKRKLVNGESSDEEMQLALALSLSESQETPQDAS</sequence>
<dbReference type="PANTHER" id="PTHR10562">
    <property type="entry name" value="SMALL UBIQUITIN-RELATED MODIFIER"/>
    <property type="match status" value="1"/>
</dbReference>
<proteinExistence type="predicted"/>
<organism evidence="2 3">
    <name type="scientific">Symbiodinium natans</name>
    <dbReference type="NCBI Taxonomy" id="878477"/>
    <lineage>
        <taxon>Eukaryota</taxon>
        <taxon>Sar</taxon>
        <taxon>Alveolata</taxon>
        <taxon>Dinophyceae</taxon>
        <taxon>Suessiales</taxon>
        <taxon>Symbiodiniaceae</taxon>
        <taxon>Symbiodinium</taxon>
    </lineage>
</organism>
<keyword evidence="3" id="KW-1185">Reference proteome</keyword>
<dbReference type="CDD" id="cd01763">
    <property type="entry name" value="Ubl_SUMO_like"/>
    <property type="match status" value="5"/>
</dbReference>
<feature type="region of interest" description="Disordered" evidence="1">
    <location>
        <begin position="985"/>
        <end position="1032"/>
    </location>
</feature>
<comment type="caution">
    <text evidence="2">The sequence shown here is derived from an EMBL/GenBank/DDBJ whole genome shotgun (WGS) entry which is preliminary data.</text>
</comment>